<name>A0AAD5T6R3_9FUNG</name>
<comment type="caution">
    <text evidence="2">The sequence shown here is derived from an EMBL/GenBank/DDBJ whole genome shotgun (WGS) entry which is preliminary data.</text>
</comment>
<feature type="transmembrane region" description="Helical" evidence="1">
    <location>
        <begin position="125"/>
        <end position="148"/>
    </location>
</feature>
<gene>
    <name evidence="2" type="ORF">HK100_004959</name>
</gene>
<dbReference type="Proteomes" id="UP001211907">
    <property type="component" value="Unassembled WGS sequence"/>
</dbReference>
<dbReference type="AlphaFoldDB" id="A0AAD5T6R3"/>
<accession>A0AAD5T6R3</accession>
<feature type="transmembrane region" description="Helical" evidence="1">
    <location>
        <begin position="160"/>
        <end position="190"/>
    </location>
</feature>
<organism evidence="2 3">
    <name type="scientific">Physocladia obscura</name>
    <dbReference type="NCBI Taxonomy" id="109957"/>
    <lineage>
        <taxon>Eukaryota</taxon>
        <taxon>Fungi</taxon>
        <taxon>Fungi incertae sedis</taxon>
        <taxon>Chytridiomycota</taxon>
        <taxon>Chytridiomycota incertae sedis</taxon>
        <taxon>Chytridiomycetes</taxon>
        <taxon>Chytridiales</taxon>
        <taxon>Chytriomycetaceae</taxon>
        <taxon>Physocladia</taxon>
    </lineage>
</organism>
<evidence type="ECO:0000256" key="1">
    <source>
        <dbReference type="SAM" id="Phobius"/>
    </source>
</evidence>
<protein>
    <submittedName>
        <fullName evidence="2">Uncharacterized protein</fullName>
    </submittedName>
</protein>
<keyword evidence="1" id="KW-0812">Transmembrane</keyword>
<keyword evidence="1" id="KW-1133">Transmembrane helix</keyword>
<proteinExistence type="predicted"/>
<reference evidence="2" key="1">
    <citation type="submission" date="2020-05" db="EMBL/GenBank/DDBJ databases">
        <title>Phylogenomic resolution of chytrid fungi.</title>
        <authorList>
            <person name="Stajich J.E."/>
            <person name="Amses K."/>
            <person name="Simmons R."/>
            <person name="Seto K."/>
            <person name="Myers J."/>
            <person name="Bonds A."/>
            <person name="Quandt C.A."/>
            <person name="Barry K."/>
            <person name="Liu P."/>
            <person name="Grigoriev I."/>
            <person name="Longcore J.E."/>
            <person name="James T.Y."/>
        </authorList>
    </citation>
    <scope>NUCLEOTIDE SEQUENCE</scope>
    <source>
        <strain evidence="2">JEL0513</strain>
    </source>
</reference>
<evidence type="ECO:0000313" key="2">
    <source>
        <dbReference type="EMBL" id="KAJ3132821.1"/>
    </source>
</evidence>
<keyword evidence="1" id="KW-0472">Membrane</keyword>
<keyword evidence="3" id="KW-1185">Reference proteome</keyword>
<evidence type="ECO:0000313" key="3">
    <source>
        <dbReference type="Proteomes" id="UP001211907"/>
    </source>
</evidence>
<dbReference type="EMBL" id="JADGJH010000237">
    <property type="protein sequence ID" value="KAJ3132821.1"/>
    <property type="molecule type" value="Genomic_DNA"/>
</dbReference>
<sequence>MIIKTLGRRILSVSPQQSLQRMENFQPSAFLLAPASSAFSTRKAMTSVSTPSSIITAIRTPASTNSESALRSLRTLSSIGVGSTRMLTARHSFASTTSSLATTPTTTYIPPPPRGNRFFAILGKVFFALLLLPGLIAVIFPSLLAFIIPATTLLLVGFTLLLSAAVVLGVVLPVLLAVAVAFLIPAIIVVNELSKLRKAKSFDSAVWDITTPSRNFHIDDGTLPSKKKHLKVEVESNNSDSKIVFSSSPVSQSTQNAIDFFIDIGAVVESEIMRRDLLGQTNKGGHYGNVVALKGRNVGTFGPLMAKIEIPIDRSWIRAQLAERKHISQTKN</sequence>